<feature type="region of interest" description="Disordered" evidence="2">
    <location>
        <begin position="301"/>
        <end position="475"/>
    </location>
</feature>
<reference evidence="4 5" key="1">
    <citation type="journal article" date="2016" name="Genome Biol. Evol.">
        <title>Gene Family Evolution Reflects Adaptation to Soil Environmental Stressors in the Genome of the Collembolan Orchesella cincta.</title>
        <authorList>
            <person name="Faddeeva-Vakhrusheva A."/>
            <person name="Derks M.F."/>
            <person name="Anvar S.Y."/>
            <person name="Agamennone V."/>
            <person name="Suring W."/>
            <person name="Smit S."/>
            <person name="van Straalen N.M."/>
            <person name="Roelofs D."/>
        </authorList>
    </citation>
    <scope>NUCLEOTIDE SEQUENCE [LARGE SCALE GENOMIC DNA]</scope>
    <source>
        <tissue evidence="4">Mixed pool</tissue>
    </source>
</reference>
<feature type="compositionally biased region" description="Basic and acidic residues" evidence="2">
    <location>
        <begin position="455"/>
        <end position="465"/>
    </location>
</feature>
<accession>A0A1D2MKY1</accession>
<proteinExistence type="predicted"/>
<evidence type="ECO:0000259" key="3">
    <source>
        <dbReference type="Pfam" id="PF08914"/>
    </source>
</evidence>
<feature type="region of interest" description="Disordered" evidence="2">
    <location>
        <begin position="204"/>
        <end position="268"/>
    </location>
</feature>
<feature type="region of interest" description="Disordered" evidence="2">
    <location>
        <begin position="1"/>
        <end position="25"/>
    </location>
</feature>
<gene>
    <name evidence="4" type="ORF">Ocin01_13161</name>
</gene>
<dbReference type="Proteomes" id="UP000094527">
    <property type="component" value="Unassembled WGS sequence"/>
</dbReference>
<keyword evidence="5" id="KW-1185">Reference proteome</keyword>
<comment type="subcellular location">
    <subcellularLocation>
        <location evidence="1">Nucleus</location>
    </subcellularLocation>
</comment>
<evidence type="ECO:0000313" key="4">
    <source>
        <dbReference type="EMBL" id="ODM93514.1"/>
    </source>
</evidence>
<feature type="compositionally biased region" description="Low complexity" evidence="2">
    <location>
        <begin position="376"/>
        <end position="411"/>
    </location>
</feature>
<dbReference type="AlphaFoldDB" id="A0A1D2MKY1"/>
<feature type="compositionally biased region" description="Polar residues" evidence="2">
    <location>
        <begin position="303"/>
        <end position="313"/>
    </location>
</feature>
<feature type="compositionally biased region" description="Acidic residues" evidence="2">
    <location>
        <begin position="232"/>
        <end position="241"/>
    </location>
</feature>
<dbReference type="SUPFAM" id="SSF46689">
    <property type="entry name" value="Homeodomain-like"/>
    <property type="match status" value="1"/>
</dbReference>
<dbReference type="OrthoDB" id="10257855at2759"/>
<sequence length="584" mass="65683">MASTPGNSSSNQNQNDSGQVDGFRYIGPEAHNTFLYLQKSKRGKKKDDQWSPSIFQLIPPEDNYSNLAKSDLYKNIRRAGGSNYPGRELDRDIPGVMRILNEDYFVENEEEDMVIPLDTYSSAFIYRCIANKNKGLPLPHPWKYLIPHATSKYGSKYDARKILTEEMDWDDIDPLVFPPNHERITARQWIEELRRIKAELDKEEAEAIGDGSQDEHSPGDQNGTASTTNTSDDVEDADKEGEESSRNNQPVASTSRGTSHSSRKWHSCRKRLKVLSESESDGDDMFEAVYVAKRKGIRIAAVRQNSTRNAQDSPRSEKVDPAAVYSKLNRKKIAHEKATTCAELTSPMQFRNGNDETAAAPVPAGEDESAQRSNKTPAQTPPSKSTPTPSRENGESPLRPAATSSSASASKPPAPLPTNRVVAVAGPDRNRNNRHVPKRQPSPAGDNGWVNCDRSSSDESVHFSENEDGDGDEEVDVKPRLAPLWTRYYTIEEGQRLLDLIIKHEAYRYVNGNKFWQLVQKSNKFNGRTFQSMRNHFLKTVLYKLCSAKTKSVYKISPEDLKKLKKGVYSQDQKHSKICPDYKI</sequence>
<dbReference type="Gene3D" id="1.10.10.60">
    <property type="entry name" value="Homeodomain-like"/>
    <property type="match status" value="1"/>
</dbReference>
<dbReference type="InterPro" id="IPR009057">
    <property type="entry name" value="Homeodomain-like_sf"/>
</dbReference>
<dbReference type="Pfam" id="PF08914">
    <property type="entry name" value="Myb_Rap1"/>
    <property type="match status" value="1"/>
</dbReference>
<dbReference type="InterPro" id="IPR015010">
    <property type="entry name" value="TERF2IP_Myb"/>
</dbReference>
<feature type="compositionally biased region" description="Polar residues" evidence="2">
    <location>
        <begin position="219"/>
        <end position="231"/>
    </location>
</feature>
<feature type="compositionally biased region" description="Low complexity" evidence="2">
    <location>
        <begin position="1"/>
        <end position="22"/>
    </location>
</feature>
<evidence type="ECO:0000256" key="1">
    <source>
        <dbReference type="ARBA" id="ARBA00004123"/>
    </source>
</evidence>
<feature type="domain" description="TERF2-interacting telomeric protein 1 Myb" evidence="3">
    <location>
        <begin position="489"/>
        <end position="541"/>
    </location>
</feature>
<dbReference type="GO" id="GO:0005634">
    <property type="term" value="C:nucleus"/>
    <property type="evidence" value="ECO:0007669"/>
    <property type="project" value="UniProtKB-SubCell"/>
</dbReference>
<dbReference type="EMBL" id="LJIJ01000964">
    <property type="protein sequence ID" value="ODM93514.1"/>
    <property type="molecule type" value="Genomic_DNA"/>
</dbReference>
<feature type="compositionally biased region" description="Polar residues" evidence="2">
    <location>
        <begin position="246"/>
        <end position="260"/>
    </location>
</feature>
<protein>
    <recommendedName>
        <fullName evidence="3">TERF2-interacting telomeric protein 1 Myb domain-containing protein</fullName>
    </recommendedName>
</protein>
<evidence type="ECO:0000256" key="2">
    <source>
        <dbReference type="SAM" id="MobiDB-lite"/>
    </source>
</evidence>
<feature type="compositionally biased region" description="Acidic residues" evidence="2">
    <location>
        <begin position="466"/>
        <end position="475"/>
    </location>
</feature>
<evidence type="ECO:0000313" key="5">
    <source>
        <dbReference type="Proteomes" id="UP000094527"/>
    </source>
</evidence>
<organism evidence="4 5">
    <name type="scientific">Orchesella cincta</name>
    <name type="common">Springtail</name>
    <name type="synonym">Podura cincta</name>
    <dbReference type="NCBI Taxonomy" id="48709"/>
    <lineage>
        <taxon>Eukaryota</taxon>
        <taxon>Metazoa</taxon>
        <taxon>Ecdysozoa</taxon>
        <taxon>Arthropoda</taxon>
        <taxon>Hexapoda</taxon>
        <taxon>Collembola</taxon>
        <taxon>Entomobryomorpha</taxon>
        <taxon>Entomobryoidea</taxon>
        <taxon>Orchesellidae</taxon>
        <taxon>Orchesellinae</taxon>
        <taxon>Orchesella</taxon>
    </lineage>
</organism>
<name>A0A1D2MKY1_ORCCI</name>
<comment type="caution">
    <text evidence="4">The sequence shown here is derived from an EMBL/GenBank/DDBJ whole genome shotgun (WGS) entry which is preliminary data.</text>
</comment>
<feature type="compositionally biased region" description="Polar residues" evidence="2">
    <location>
        <begin position="342"/>
        <end position="352"/>
    </location>
</feature>